<evidence type="ECO:0000256" key="1">
    <source>
        <dbReference type="SAM" id="MobiDB-lite"/>
    </source>
</evidence>
<name>A0A8S2E354_9BILA</name>
<dbReference type="Proteomes" id="UP000677228">
    <property type="component" value="Unassembled WGS sequence"/>
</dbReference>
<dbReference type="EMBL" id="CAJOBA010012860">
    <property type="protein sequence ID" value="CAF3876819.1"/>
    <property type="molecule type" value="Genomic_DNA"/>
</dbReference>
<evidence type="ECO:0000313" key="2">
    <source>
        <dbReference type="EMBL" id="CAF1110097.1"/>
    </source>
</evidence>
<dbReference type="SUPFAM" id="SSF48403">
    <property type="entry name" value="Ankyrin repeat"/>
    <property type="match status" value="1"/>
</dbReference>
<organism evidence="2 4">
    <name type="scientific">Didymodactylos carnosus</name>
    <dbReference type="NCBI Taxonomy" id="1234261"/>
    <lineage>
        <taxon>Eukaryota</taxon>
        <taxon>Metazoa</taxon>
        <taxon>Spiralia</taxon>
        <taxon>Gnathifera</taxon>
        <taxon>Rotifera</taxon>
        <taxon>Eurotatoria</taxon>
        <taxon>Bdelloidea</taxon>
        <taxon>Philodinida</taxon>
        <taxon>Philodinidae</taxon>
        <taxon>Didymodactylos</taxon>
    </lineage>
</organism>
<dbReference type="Proteomes" id="UP000682733">
    <property type="component" value="Unassembled WGS sequence"/>
</dbReference>
<reference evidence="2" key="1">
    <citation type="submission" date="2021-02" db="EMBL/GenBank/DDBJ databases">
        <authorList>
            <person name="Nowell W R."/>
        </authorList>
    </citation>
    <scope>NUCLEOTIDE SEQUENCE</scope>
</reference>
<dbReference type="Pfam" id="PF12796">
    <property type="entry name" value="Ank_2"/>
    <property type="match status" value="1"/>
</dbReference>
<gene>
    <name evidence="2" type="ORF">OVA965_LOCUS19721</name>
    <name evidence="3" type="ORF">TMI583_LOCUS19860</name>
</gene>
<protein>
    <submittedName>
        <fullName evidence="2">Uncharacterized protein</fullName>
    </submittedName>
</protein>
<dbReference type="SUPFAM" id="SSF56399">
    <property type="entry name" value="ADP-ribosylation"/>
    <property type="match status" value="1"/>
</dbReference>
<accession>A0A8S2E354</accession>
<dbReference type="Gene3D" id="1.25.40.20">
    <property type="entry name" value="Ankyrin repeat-containing domain"/>
    <property type="match status" value="1"/>
</dbReference>
<sequence length="461" mass="52880">MARDKPPISDFYFACRNGDVEFVKQMLEEAECDLNCLESNESKESRSLLNSHSCYYGHEEIVQLLIAHNCGRSQINSHGLTAYEEAANDEIRQLFKRPGREGSQRFQDESVDNSFDFVHHPNEEDMTTTAATPATATPAATSASDSVSTVRKPPVQGYKTKEEKKLEIGYATTSITMCQSKLARFVVDRFQHDAPMSVKSIGLKLQEIIDKEIIAKEDPQSQKATDLLNKFLNEKDNDHRIEYLIHLYTLETRFYGALKANSIPLALPLYMKLQRLKERYFQGESYRGAKMTNDDISAYEWAVDNRGSLLQTSNFSSTSVHRSIAEEFADKPSKPNDTRNRVLFIFDFPRKCDQAINLNRISDKSPCLSEYEDEGEILILPWTLFEVKSVNKEANNGRLSYTIHLVNVILPRKSLLSTFKWTLKNTKVWTYSVCAGKKRRLFNRFEAHFMPQRAERVPSYI</sequence>
<dbReference type="EMBL" id="CAJNOK010010239">
    <property type="protein sequence ID" value="CAF1110097.1"/>
    <property type="molecule type" value="Genomic_DNA"/>
</dbReference>
<dbReference type="AlphaFoldDB" id="A0A8S2E354"/>
<evidence type="ECO:0000313" key="3">
    <source>
        <dbReference type="EMBL" id="CAF3876819.1"/>
    </source>
</evidence>
<comment type="caution">
    <text evidence="2">The sequence shown here is derived from an EMBL/GenBank/DDBJ whole genome shotgun (WGS) entry which is preliminary data.</text>
</comment>
<feature type="region of interest" description="Disordered" evidence="1">
    <location>
        <begin position="125"/>
        <end position="156"/>
    </location>
</feature>
<dbReference type="InterPro" id="IPR036770">
    <property type="entry name" value="Ankyrin_rpt-contain_sf"/>
</dbReference>
<evidence type="ECO:0000313" key="4">
    <source>
        <dbReference type="Proteomes" id="UP000677228"/>
    </source>
</evidence>
<feature type="compositionally biased region" description="Low complexity" evidence="1">
    <location>
        <begin position="127"/>
        <end position="144"/>
    </location>
</feature>
<dbReference type="InterPro" id="IPR002110">
    <property type="entry name" value="Ankyrin_rpt"/>
</dbReference>
<dbReference type="PROSITE" id="PS51996">
    <property type="entry name" value="TR_MART"/>
    <property type="match status" value="1"/>
</dbReference>
<dbReference type="Gene3D" id="3.90.176.10">
    <property type="entry name" value="Toxin ADP-ribosyltransferase, Chain A, domain 1"/>
    <property type="match status" value="1"/>
</dbReference>
<proteinExistence type="predicted"/>